<keyword evidence="4" id="KW-0325">Glycoprotein</keyword>
<protein>
    <submittedName>
        <fullName evidence="5">A1AG protein</fullName>
    </submittedName>
</protein>
<evidence type="ECO:0000313" key="5">
    <source>
        <dbReference type="EMBL" id="NXL46378.1"/>
    </source>
</evidence>
<dbReference type="Proteomes" id="UP000555275">
    <property type="component" value="Unassembled WGS sequence"/>
</dbReference>
<gene>
    <name evidence="5" type="primary">Orm1</name>
    <name evidence="5" type="ORF">PODPOD_R12027</name>
</gene>
<dbReference type="InterPro" id="IPR012674">
    <property type="entry name" value="Calycin"/>
</dbReference>
<evidence type="ECO:0000256" key="2">
    <source>
        <dbReference type="ARBA" id="ARBA00022525"/>
    </source>
</evidence>
<reference evidence="5 6" key="1">
    <citation type="submission" date="2019-09" db="EMBL/GenBank/DDBJ databases">
        <title>Bird 10,000 Genomes (B10K) Project - Family phase.</title>
        <authorList>
            <person name="Zhang G."/>
        </authorList>
    </citation>
    <scope>NUCLEOTIDE SEQUENCE [LARGE SCALE GENOMIC DNA]</scope>
    <source>
        <strain evidence="5">B10K-DU-009-04</strain>
        <tissue evidence="5">Mixed tissue sample</tissue>
    </source>
</reference>
<accession>A0A7L0SXR5</accession>
<dbReference type="Pfam" id="PF11032">
    <property type="entry name" value="ApoM"/>
    <property type="match status" value="1"/>
</dbReference>
<dbReference type="Gene3D" id="2.40.128.20">
    <property type="match status" value="1"/>
</dbReference>
<feature type="non-terminal residue" evidence="5">
    <location>
        <position position="170"/>
    </location>
</feature>
<evidence type="ECO:0000313" key="6">
    <source>
        <dbReference type="Proteomes" id="UP000555275"/>
    </source>
</evidence>
<keyword evidence="6" id="KW-1185">Reference proteome</keyword>
<keyword evidence="3" id="KW-0732">Signal</keyword>
<dbReference type="InterPro" id="IPR022734">
    <property type="entry name" value="ApoM"/>
</dbReference>
<dbReference type="PANTHER" id="PTHR11967">
    <property type="entry name" value="ALPHA-1-ACID GLYCOPROTEIN"/>
    <property type="match status" value="1"/>
</dbReference>
<evidence type="ECO:0000256" key="4">
    <source>
        <dbReference type="ARBA" id="ARBA00023180"/>
    </source>
</evidence>
<dbReference type="AlphaFoldDB" id="A0A7L0SXR5"/>
<dbReference type="GO" id="GO:0005615">
    <property type="term" value="C:extracellular space"/>
    <property type="evidence" value="ECO:0007669"/>
    <property type="project" value="TreeGrafter"/>
</dbReference>
<dbReference type="OrthoDB" id="9393849at2759"/>
<dbReference type="EMBL" id="VXAO01000338">
    <property type="protein sequence ID" value="NXL46378.1"/>
    <property type="molecule type" value="Genomic_DNA"/>
</dbReference>
<sequence>LTFLLGLPLALATEPPSCAPLVLVTFDNATVPGLLGQWVYIAGVSRYPPHLAELRAVKHATFSFSPGLHEDELNVTEIMRLNETCVVKNNSKIQIFWHNSTLAHVDDQMTSTAKLIQSDKDLLILTHLNTNYPSLSLSARTPNVSKEHLEEFKAYVRCLGFTEEEVFFTS</sequence>
<comment type="caution">
    <text evidence="5">The sequence shown here is derived from an EMBL/GenBank/DDBJ whole genome shotgun (WGS) entry which is preliminary data.</text>
</comment>
<proteinExistence type="predicted"/>
<evidence type="ECO:0000256" key="1">
    <source>
        <dbReference type="ARBA" id="ARBA00004613"/>
    </source>
</evidence>
<comment type="subcellular location">
    <subcellularLocation>
        <location evidence="1">Secreted</location>
    </subcellularLocation>
</comment>
<organism evidence="5 6">
    <name type="scientific">Podilymbus podiceps</name>
    <name type="common">Pied-billed grebe</name>
    <dbReference type="NCBI Taxonomy" id="9252"/>
    <lineage>
        <taxon>Eukaryota</taxon>
        <taxon>Metazoa</taxon>
        <taxon>Chordata</taxon>
        <taxon>Craniata</taxon>
        <taxon>Vertebrata</taxon>
        <taxon>Euteleostomi</taxon>
        <taxon>Archelosauria</taxon>
        <taxon>Archosauria</taxon>
        <taxon>Dinosauria</taxon>
        <taxon>Saurischia</taxon>
        <taxon>Theropoda</taxon>
        <taxon>Coelurosauria</taxon>
        <taxon>Aves</taxon>
        <taxon>Neognathae</taxon>
        <taxon>Neoaves</taxon>
        <taxon>Mirandornithes</taxon>
        <taxon>Podicipediformes</taxon>
        <taxon>Podicipedidae</taxon>
        <taxon>Podilymbus</taxon>
    </lineage>
</organism>
<feature type="non-terminal residue" evidence="5">
    <location>
        <position position="1"/>
    </location>
</feature>
<evidence type="ECO:0000256" key="3">
    <source>
        <dbReference type="ARBA" id="ARBA00022729"/>
    </source>
</evidence>
<dbReference type="PANTHER" id="PTHR11967:SF2">
    <property type="entry name" value="ALPHA-1-ACID GLYCOPROTEIN 1"/>
    <property type="match status" value="1"/>
</dbReference>
<name>A0A7L0SXR5_PODPO</name>
<dbReference type="SUPFAM" id="SSF50814">
    <property type="entry name" value="Lipocalins"/>
    <property type="match status" value="1"/>
</dbReference>
<keyword evidence="2" id="KW-0964">Secreted</keyword>